<feature type="transmembrane region" description="Helical" evidence="1">
    <location>
        <begin position="47"/>
        <end position="67"/>
    </location>
</feature>
<dbReference type="InterPro" id="IPR001036">
    <property type="entry name" value="Acrflvin-R"/>
</dbReference>
<dbReference type="EMBL" id="UXUI01007559">
    <property type="protein sequence ID" value="VDD88161.1"/>
    <property type="molecule type" value="Genomic_DNA"/>
</dbReference>
<sequence length="433" mass="49601">MNIIRNISKIDNNWRDRRSPEKKKDRITQLKFLVIQVHKFLDSYCEWLSSGFTSFVIFLMLCGYWTISIRGVLATRVGFTPEKLFLKNSPMLKITVLDREYLKPTYTFVTVYVTKCGNMSEPTRLERMKKLVAMFEDLPECKGKIFTKFWIRDYESFLDVVREDEGESGLAPYSEESIMQFASWPEYTHWGGFLKFNETTHTLSQFMLTVAYQGENQAEWSERLRMLKTWPIYEENSLFTDQLESMIPQTIQSSIMTLICMAIVCCVFMFNFLTVTIAVASITSICLGKIGVFGLMTLWGIEIDPISVSTLIMSIGLSVDFPAHVTFHYYRTGLSPTMKTAKERMVHTLSIIGFPLFQCSVSTILLVLSLLFVTCYMTEVGFLTVYVFIKAVVLVVLLGIVHALVAVPAILCTLSNLHNFFSGFSLSKIFKTI</sequence>
<feature type="transmembrane region" description="Helical" evidence="1">
    <location>
        <begin position="350"/>
        <end position="373"/>
    </location>
</feature>
<dbReference type="Gene3D" id="1.20.1640.10">
    <property type="entry name" value="Multidrug efflux transporter AcrB transmembrane domain"/>
    <property type="match status" value="1"/>
</dbReference>
<name>A0A0N4V0Y7_ENTVE</name>
<feature type="transmembrane region" description="Helical" evidence="1">
    <location>
        <begin position="279"/>
        <end position="299"/>
    </location>
</feature>
<keyword evidence="3" id="KW-1185">Reference proteome</keyword>
<dbReference type="GO" id="GO:0006897">
    <property type="term" value="P:endocytosis"/>
    <property type="evidence" value="ECO:0007669"/>
    <property type="project" value="TreeGrafter"/>
</dbReference>
<dbReference type="GO" id="GO:0018996">
    <property type="term" value="P:molting cycle, collagen and cuticulin-based cuticle"/>
    <property type="evidence" value="ECO:0007669"/>
    <property type="project" value="TreeGrafter"/>
</dbReference>
<feature type="transmembrane region" description="Helical" evidence="1">
    <location>
        <begin position="255"/>
        <end position="273"/>
    </location>
</feature>
<dbReference type="GO" id="GO:0030659">
    <property type="term" value="C:cytoplasmic vesicle membrane"/>
    <property type="evidence" value="ECO:0007669"/>
    <property type="project" value="TreeGrafter"/>
</dbReference>
<reference evidence="4" key="1">
    <citation type="submission" date="2017-02" db="UniProtKB">
        <authorList>
            <consortium name="WormBaseParasite"/>
        </authorList>
    </citation>
    <scope>IDENTIFICATION</scope>
</reference>
<keyword evidence="1" id="KW-0472">Membrane</keyword>
<proteinExistence type="predicted"/>
<keyword evidence="1" id="KW-1133">Transmembrane helix</keyword>
<dbReference type="Proteomes" id="UP000274131">
    <property type="component" value="Unassembled WGS sequence"/>
</dbReference>
<dbReference type="SUPFAM" id="SSF82866">
    <property type="entry name" value="Multidrug efflux transporter AcrB transmembrane domain"/>
    <property type="match status" value="1"/>
</dbReference>
<gene>
    <name evidence="2" type="ORF">EVEC_LOCUS3304</name>
</gene>
<reference evidence="2 3" key="2">
    <citation type="submission" date="2018-10" db="EMBL/GenBank/DDBJ databases">
        <authorList>
            <consortium name="Pathogen Informatics"/>
        </authorList>
    </citation>
    <scope>NUCLEOTIDE SEQUENCE [LARGE SCALE GENOMIC DNA]</scope>
</reference>
<dbReference type="PANTHER" id="PTHR10796:SF95">
    <property type="entry name" value="SSD DOMAIN-CONTAINING PROTEIN"/>
    <property type="match status" value="1"/>
</dbReference>
<dbReference type="AlphaFoldDB" id="A0A0N4V0Y7"/>
<protein>
    <submittedName>
        <fullName evidence="4">SSD domain-containing protein</fullName>
    </submittedName>
</protein>
<dbReference type="PRINTS" id="PR00702">
    <property type="entry name" value="ACRIFLAVINRP"/>
</dbReference>
<accession>A0A0N4V0Y7</accession>
<dbReference type="GO" id="GO:0022857">
    <property type="term" value="F:transmembrane transporter activity"/>
    <property type="evidence" value="ECO:0007669"/>
    <property type="project" value="InterPro"/>
</dbReference>
<feature type="transmembrane region" description="Helical" evidence="1">
    <location>
        <begin position="311"/>
        <end position="330"/>
    </location>
</feature>
<keyword evidence="1" id="KW-0812">Transmembrane</keyword>
<evidence type="ECO:0000313" key="4">
    <source>
        <dbReference type="WBParaSite" id="EVEC_0000359601-mRNA-1"/>
    </source>
</evidence>
<evidence type="ECO:0000313" key="2">
    <source>
        <dbReference type="EMBL" id="VDD88161.1"/>
    </source>
</evidence>
<dbReference type="PANTHER" id="PTHR10796">
    <property type="entry name" value="PATCHED-RELATED"/>
    <property type="match status" value="1"/>
</dbReference>
<dbReference type="WBParaSite" id="EVEC_0000359601-mRNA-1">
    <property type="protein sequence ID" value="EVEC_0000359601-mRNA-1"/>
    <property type="gene ID" value="EVEC_0000359601"/>
</dbReference>
<feature type="transmembrane region" description="Helical" evidence="1">
    <location>
        <begin position="385"/>
        <end position="411"/>
    </location>
</feature>
<dbReference type="GO" id="GO:0005886">
    <property type="term" value="C:plasma membrane"/>
    <property type="evidence" value="ECO:0007669"/>
    <property type="project" value="TreeGrafter"/>
</dbReference>
<organism evidence="4">
    <name type="scientific">Enterobius vermicularis</name>
    <name type="common">Human pinworm</name>
    <dbReference type="NCBI Taxonomy" id="51028"/>
    <lineage>
        <taxon>Eukaryota</taxon>
        <taxon>Metazoa</taxon>
        <taxon>Ecdysozoa</taxon>
        <taxon>Nematoda</taxon>
        <taxon>Chromadorea</taxon>
        <taxon>Rhabditida</taxon>
        <taxon>Spirurina</taxon>
        <taxon>Oxyuridomorpha</taxon>
        <taxon>Oxyuroidea</taxon>
        <taxon>Oxyuridae</taxon>
        <taxon>Enterobius</taxon>
    </lineage>
</organism>
<evidence type="ECO:0000313" key="3">
    <source>
        <dbReference type="Proteomes" id="UP000274131"/>
    </source>
</evidence>
<evidence type="ECO:0000256" key="1">
    <source>
        <dbReference type="SAM" id="Phobius"/>
    </source>
</evidence>
<dbReference type="InterPro" id="IPR051697">
    <property type="entry name" value="Patched_domain-protein"/>
</dbReference>
<dbReference type="OrthoDB" id="6510177at2759"/>